<keyword evidence="7 8" id="KW-0472">Membrane</keyword>
<evidence type="ECO:0000256" key="8">
    <source>
        <dbReference type="SAM" id="Phobius"/>
    </source>
</evidence>
<evidence type="ECO:0000256" key="7">
    <source>
        <dbReference type="ARBA" id="ARBA00023136"/>
    </source>
</evidence>
<proteinExistence type="inferred from homology"/>
<organism evidence="9">
    <name type="scientific">Coralloluteibacterium stylophorae</name>
    <dbReference type="NCBI Taxonomy" id="1776034"/>
    <lineage>
        <taxon>Bacteria</taxon>
        <taxon>Pseudomonadati</taxon>
        <taxon>Pseudomonadota</taxon>
        <taxon>Gammaproteobacteria</taxon>
        <taxon>Lysobacterales</taxon>
        <taxon>Lysobacteraceae</taxon>
        <taxon>Coralloluteibacterium</taxon>
    </lineage>
</organism>
<accession>A0A8J7VVR9</accession>
<name>A0A8J7VVR9_9GAMM</name>
<dbReference type="PANTHER" id="PTHR34040">
    <property type="entry name" value="FLAGELLAR BIOSYNTHETIC PROTEIN FLIQ"/>
    <property type="match status" value="1"/>
</dbReference>
<dbReference type="AlphaFoldDB" id="A0A8J7VVR9"/>
<dbReference type="InterPro" id="IPR002191">
    <property type="entry name" value="Bac_export_3"/>
</dbReference>
<dbReference type="PIRSF" id="PIRSF004669">
    <property type="entry name" value="FliQ"/>
    <property type="match status" value="1"/>
</dbReference>
<dbReference type="InterPro" id="IPR006306">
    <property type="entry name" value="T3SS_HrpO"/>
</dbReference>
<dbReference type="EMBL" id="JAGQFT010000248">
    <property type="protein sequence ID" value="MBR0564147.1"/>
    <property type="molecule type" value="Genomic_DNA"/>
</dbReference>
<evidence type="ECO:0000313" key="10">
    <source>
        <dbReference type="EMBL" id="MBS7458765.1"/>
    </source>
</evidence>
<protein>
    <submittedName>
        <fullName evidence="9">Type III secretion system export apparatus subunit SctS</fullName>
    </submittedName>
</protein>
<evidence type="ECO:0000313" key="11">
    <source>
        <dbReference type="Proteomes" id="UP000675747"/>
    </source>
</evidence>
<dbReference type="RefSeq" id="WP_211928008.1">
    <property type="nucleotide sequence ID" value="NZ_JAGQFT020000014.1"/>
</dbReference>
<keyword evidence="4 8" id="KW-0812">Transmembrane</keyword>
<feature type="transmembrane region" description="Helical" evidence="8">
    <location>
        <begin position="12"/>
        <end position="39"/>
    </location>
</feature>
<evidence type="ECO:0000313" key="9">
    <source>
        <dbReference type="EMBL" id="MBR0564147.1"/>
    </source>
</evidence>
<dbReference type="Pfam" id="PF01313">
    <property type="entry name" value="Bac_export_3"/>
    <property type="match status" value="1"/>
</dbReference>
<comment type="subcellular location">
    <subcellularLocation>
        <location evidence="1">Cell membrane</location>
        <topology evidence="1">Multi-pass membrane protein</topology>
    </subcellularLocation>
</comment>
<dbReference type="PRINTS" id="PR00952">
    <property type="entry name" value="TYPE3IMQPROT"/>
</dbReference>
<evidence type="ECO:0000256" key="3">
    <source>
        <dbReference type="ARBA" id="ARBA00022475"/>
    </source>
</evidence>
<reference evidence="9" key="2">
    <citation type="submission" date="2021-04" db="EMBL/GenBank/DDBJ databases">
        <authorList>
            <person name="Karlyshev A.V."/>
        </authorList>
    </citation>
    <scope>NUCLEOTIDE SEQUENCE</scope>
    <source>
        <strain evidence="9">LMG 29479</strain>
    </source>
</reference>
<sequence>MNEVLELTRHALWLILLLSAPPIVAASAVGLIVAFLQAATQLQEQTFSYTVKFIAIVITLFVTAALVGGTLYTFTDRLFLDFPNLVGR</sequence>
<keyword evidence="11" id="KW-1185">Reference proteome</keyword>
<evidence type="ECO:0000256" key="6">
    <source>
        <dbReference type="ARBA" id="ARBA00023026"/>
    </source>
</evidence>
<keyword evidence="6" id="KW-0843">Virulence</keyword>
<evidence type="ECO:0000256" key="1">
    <source>
        <dbReference type="ARBA" id="ARBA00004651"/>
    </source>
</evidence>
<comment type="caution">
    <text evidence="9">The sequence shown here is derived from an EMBL/GenBank/DDBJ whole genome shotgun (WGS) entry which is preliminary data.</text>
</comment>
<comment type="similarity">
    <text evidence="2">Belongs to the FliQ/MopD/SpaQ family.</text>
</comment>
<dbReference type="Proteomes" id="UP000675747">
    <property type="component" value="Unassembled WGS sequence"/>
</dbReference>
<evidence type="ECO:0000256" key="2">
    <source>
        <dbReference type="ARBA" id="ARBA00006156"/>
    </source>
</evidence>
<feature type="transmembrane region" description="Helical" evidence="8">
    <location>
        <begin position="51"/>
        <end position="74"/>
    </location>
</feature>
<evidence type="ECO:0000256" key="5">
    <source>
        <dbReference type="ARBA" id="ARBA00022989"/>
    </source>
</evidence>
<dbReference type="NCBIfam" id="TIGR01403">
    <property type="entry name" value="fliQ_rel_III"/>
    <property type="match status" value="1"/>
</dbReference>
<dbReference type="EMBL" id="JAGQFT020000014">
    <property type="protein sequence ID" value="MBS7458765.1"/>
    <property type="molecule type" value="Genomic_DNA"/>
</dbReference>
<keyword evidence="5 8" id="KW-1133">Transmembrane helix</keyword>
<evidence type="ECO:0000256" key="4">
    <source>
        <dbReference type="ARBA" id="ARBA00022692"/>
    </source>
</evidence>
<gene>
    <name evidence="9" type="primary">sctS</name>
    <name evidence="10" type="ORF">KB893_016610</name>
    <name evidence="9" type="ORF">KB893_16810</name>
</gene>
<dbReference type="GO" id="GO:0009306">
    <property type="term" value="P:protein secretion"/>
    <property type="evidence" value="ECO:0007669"/>
    <property type="project" value="InterPro"/>
</dbReference>
<keyword evidence="3" id="KW-1003">Cell membrane</keyword>
<reference evidence="10 11" key="1">
    <citation type="journal article" date="2021" name="Microbiol. Resour. Announc.">
        <title>Draft Genome Sequence of Coralloluteibacterium stylophorae LMG 29479T.</title>
        <authorList>
            <person name="Karlyshev A.V."/>
            <person name="Kudryashova E.B."/>
            <person name="Ariskina E.V."/>
            <person name="Conroy A.P."/>
            <person name="Abidueva E.Y."/>
        </authorList>
    </citation>
    <scope>NUCLEOTIDE SEQUENCE [LARGE SCALE GENOMIC DNA]</scope>
    <source>
        <strain evidence="10 11">LMG 29479</strain>
    </source>
</reference>
<dbReference type="GO" id="GO:0005886">
    <property type="term" value="C:plasma membrane"/>
    <property type="evidence" value="ECO:0007669"/>
    <property type="project" value="UniProtKB-SubCell"/>
</dbReference>
<dbReference type="PANTHER" id="PTHR34040:SF7">
    <property type="entry name" value="SURFACE PRESENTATION OF ANTIGENS PROTEIN SPAQ"/>
    <property type="match status" value="1"/>
</dbReference>